<gene>
    <name evidence="2" type="ORF">A8990_105117</name>
</gene>
<evidence type="ECO:0000313" key="2">
    <source>
        <dbReference type="EMBL" id="REE91412.1"/>
    </source>
</evidence>
<evidence type="ECO:0000313" key="3">
    <source>
        <dbReference type="Proteomes" id="UP000256304"/>
    </source>
</evidence>
<name>A0A3D9SCU2_9BACL</name>
<comment type="caution">
    <text evidence="2">The sequence shown here is derived from an EMBL/GenBank/DDBJ whole genome shotgun (WGS) entry which is preliminary data.</text>
</comment>
<reference evidence="2 3" key="1">
    <citation type="submission" date="2018-08" db="EMBL/GenBank/DDBJ databases">
        <title>Genomic Encyclopedia of Type Strains, Phase III (KMG-III): the genomes of soil and plant-associated and newly described type strains.</title>
        <authorList>
            <person name="Whitman W."/>
        </authorList>
    </citation>
    <scope>NUCLEOTIDE SEQUENCE [LARGE SCALE GENOMIC DNA]</scope>
    <source>
        <strain evidence="2 3">CGMCC 1.10966</strain>
    </source>
</reference>
<feature type="transmembrane region" description="Helical" evidence="1">
    <location>
        <begin position="32"/>
        <end position="50"/>
    </location>
</feature>
<accession>A0A3D9SCU2</accession>
<keyword evidence="1" id="KW-0812">Transmembrane</keyword>
<feature type="transmembrane region" description="Helical" evidence="1">
    <location>
        <begin position="6"/>
        <end position="25"/>
    </location>
</feature>
<feature type="transmembrane region" description="Helical" evidence="1">
    <location>
        <begin position="62"/>
        <end position="81"/>
    </location>
</feature>
<proteinExistence type="predicted"/>
<feature type="transmembrane region" description="Helical" evidence="1">
    <location>
        <begin position="171"/>
        <end position="191"/>
    </location>
</feature>
<dbReference type="EMBL" id="QTTN01000005">
    <property type="protein sequence ID" value="REE91412.1"/>
    <property type="molecule type" value="Genomic_DNA"/>
</dbReference>
<feature type="transmembrane region" description="Helical" evidence="1">
    <location>
        <begin position="197"/>
        <end position="216"/>
    </location>
</feature>
<keyword evidence="3" id="KW-1185">Reference proteome</keyword>
<dbReference type="AlphaFoldDB" id="A0A3D9SCU2"/>
<sequence length="229" mass="26372">MNYIIYFILDCLDTLAVTVIMFSIFQYPIREYLREIGIIACILAVASIVGRELMGIGAEYDALNHMMLLILGLRFLIKVRLYRSFRIVGVGMIGYFAIQMSIVAVTTMTGLVDASMLRHSNSIEARLVQLLSQSVSYTIAYMIFMFNLGISKYIRPPHDFYLDTRITKEKWSVYTWVTVSLMLVLTCFYLYIERSEIVAALILGSILFTIVIMLTYRRDTSIERNRISI</sequence>
<feature type="transmembrane region" description="Helical" evidence="1">
    <location>
        <begin position="131"/>
        <end position="150"/>
    </location>
</feature>
<protein>
    <submittedName>
        <fullName evidence="2">Uncharacterized protein</fullName>
    </submittedName>
</protein>
<organism evidence="2 3">
    <name type="scientific">Paenibacillus taihuensis</name>
    <dbReference type="NCBI Taxonomy" id="1156355"/>
    <lineage>
        <taxon>Bacteria</taxon>
        <taxon>Bacillati</taxon>
        <taxon>Bacillota</taxon>
        <taxon>Bacilli</taxon>
        <taxon>Bacillales</taxon>
        <taxon>Paenibacillaceae</taxon>
        <taxon>Paenibacillus</taxon>
    </lineage>
</organism>
<dbReference type="RefSeq" id="WP_116188164.1">
    <property type="nucleotide sequence ID" value="NZ_QTTN01000005.1"/>
</dbReference>
<dbReference type="OrthoDB" id="2475091at2"/>
<keyword evidence="1" id="KW-1133">Transmembrane helix</keyword>
<feature type="transmembrane region" description="Helical" evidence="1">
    <location>
        <begin position="93"/>
        <end position="111"/>
    </location>
</feature>
<dbReference type="Proteomes" id="UP000256304">
    <property type="component" value="Unassembled WGS sequence"/>
</dbReference>
<keyword evidence="1" id="KW-0472">Membrane</keyword>
<evidence type="ECO:0000256" key="1">
    <source>
        <dbReference type="SAM" id="Phobius"/>
    </source>
</evidence>